<sequence length="119" mass="13613">MNNQPYIPRKSIERHSRPLLFSVSVNKAEREVFSPKEVNTYEFFVLSDGSKRIYSENDAMLEYGVQKIPDPSTVSYMNLFINGILQPKANYEITQGKITLLTEDVPLTGCPIILQMIKI</sequence>
<dbReference type="InterPro" id="IPR025237">
    <property type="entry name" value="DUF4183"/>
</dbReference>
<dbReference type="Pfam" id="PF13799">
    <property type="entry name" value="DUF4183"/>
    <property type="match status" value="1"/>
</dbReference>
<gene>
    <name evidence="2" type="ORF">H9650_08660</name>
</gene>
<evidence type="ECO:0000313" key="2">
    <source>
        <dbReference type="EMBL" id="MBD7944188.1"/>
    </source>
</evidence>
<comment type="caution">
    <text evidence="2">The sequence shown here is derived from an EMBL/GenBank/DDBJ whole genome shotgun (WGS) entry which is preliminary data.</text>
</comment>
<protein>
    <submittedName>
        <fullName evidence="2">DUF4183 domain-containing protein</fullName>
    </submittedName>
</protein>
<dbReference type="RefSeq" id="WP_191697004.1">
    <property type="nucleotide sequence ID" value="NZ_JACSQO010000003.1"/>
</dbReference>
<name>A0ABR8R8R6_9BACI</name>
<proteinExistence type="predicted"/>
<feature type="domain" description="DUF4183" evidence="1">
    <location>
        <begin position="46"/>
        <end position="116"/>
    </location>
</feature>
<evidence type="ECO:0000259" key="1">
    <source>
        <dbReference type="Pfam" id="PF13799"/>
    </source>
</evidence>
<organism evidence="2 3">
    <name type="scientific">Psychrobacillus faecigallinarum</name>
    <dbReference type="NCBI Taxonomy" id="2762235"/>
    <lineage>
        <taxon>Bacteria</taxon>
        <taxon>Bacillati</taxon>
        <taxon>Bacillota</taxon>
        <taxon>Bacilli</taxon>
        <taxon>Bacillales</taxon>
        <taxon>Bacillaceae</taxon>
        <taxon>Psychrobacillus</taxon>
    </lineage>
</organism>
<reference evidence="2 3" key="1">
    <citation type="submission" date="2020-08" db="EMBL/GenBank/DDBJ databases">
        <title>A Genomic Blueprint of the Chicken Gut Microbiome.</title>
        <authorList>
            <person name="Gilroy R."/>
            <person name="Ravi A."/>
            <person name="Getino M."/>
            <person name="Pursley I."/>
            <person name="Horton D.L."/>
            <person name="Alikhan N.-F."/>
            <person name="Baker D."/>
            <person name="Gharbi K."/>
            <person name="Hall N."/>
            <person name="Watson M."/>
            <person name="Adriaenssens E.M."/>
            <person name="Foster-Nyarko E."/>
            <person name="Jarju S."/>
            <person name="Secka A."/>
            <person name="Antonio M."/>
            <person name="Oren A."/>
            <person name="Chaudhuri R."/>
            <person name="La Ragione R.M."/>
            <person name="Hildebrand F."/>
            <person name="Pallen M.J."/>
        </authorList>
    </citation>
    <scope>NUCLEOTIDE SEQUENCE [LARGE SCALE GENOMIC DNA]</scope>
    <source>
        <strain evidence="2 3">Sa2BUA9</strain>
    </source>
</reference>
<keyword evidence="3" id="KW-1185">Reference proteome</keyword>
<accession>A0ABR8R8R6</accession>
<dbReference type="EMBL" id="JACSQO010000003">
    <property type="protein sequence ID" value="MBD7944188.1"/>
    <property type="molecule type" value="Genomic_DNA"/>
</dbReference>
<dbReference type="Proteomes" id="UP000640786">
    <property type="component" value="Unassembled WGS sequence"/>
</dbReference>
<evidence type="ECO:0000313" key="3">
    <source>
        <dbReference type="Proteomes" id="UP000640786"/>
    </source>
</evidence>